<keyword evidence="6" id="KW-0479">Metal-binding</keyword>
<evidence type="ECO:0000256" key="3">
    <source>
        <dbReference type="ARBA" id="ARBA00023125"/>
    </source>
</evidence>
<keyword evidence="3" id="KW-0238">DNA-binding</keyword>
<keyword evidence="5" id="KW-0539">Nucleus</keyword>
<protein>
    <submittedName>
        <fullName evidence="12">Uncharacterized protein</fullName>
    </submittedName>
</protein>
<dbReference type="Proteomes" id="UP001396334">
    <property type="component" value="Unassembled WGS sequence"/>
</dbReference>
<feature type="domain" description="CCHC-type" evidence="9">
    <location>
        <begin position="7"/>
        <end position="24"/>
    </location>
</feature>
<dbReference type="InterPro" id="IPR001005">
    <property type="entry name" value="SANT/Myb"/>
</dbReference>
<keyword evidence="6" id="KW-0863">Zinc-finger</keyword>
<feature type="domain" description="HTH myb-type" evidence="11">
    <location>
        <begin position="87"/>
        <end position="143"/>
    </location>
</feature>
<evidence type="ECO:0000256" key="4">
    <source>
        <dbReference type="ARBA" id="ARBA00023163"/>
    </source>
</evidence>
<feature type="region of interest" description="Disordered" evidence="7">
    <location>
        <begin position="231"/>
        <end position="273"/>
    </location>
</feature>
<evidence type="ECO:0000259" key="8">
    <source>
        <dbReference type="PROSITE" id="PS50090"/>
    </source>
</evidence>
<keyword evidence="6" id="KW-0862">Zinc</keyword>
<evidence type="ECO:0000313" key="12">
    <source>
        <dbReference type="EMBL" id="KAK9021166.1"/>
    </source>
</evidence>
<evidence type="ECO:0000256" key="6">
    <source>
        <dbReference type="PROSITE-ProRule" id="PRU00047"/>
    </source>
</evidence>
<evidence type="ECO:0000259" key="10">
    <source>
        <dbReference type="PROSITE" id="PS51293"/>
    </source>
</evidence>
<dbReference type="CDD" id="cd00167">
    <property type="entry name" value="SANT"/>
    <property type="match status" value="1"/>
</dbReference>
<comment type="caution">
    <text evidence="12">The sequence shown here is derived from an EMBL/GenBank/DDBJ whole genome shotgun (WGS) entry which is preliminary data.</text>
</comment>
<dbReference type="SUPFAM" id="SSF46689">
    <property type="entry name" value="Homeodomain-like"/>
    <property type="match status" value="1"/>
</dbReference>
<organism evidence="12 13">
    <name type="scientific">Hibiscus sabdariffa</name>
    <name type="common">roselle</name>
    <dbReference type="NCBI Taxonomy" id="183260"/>
    <lineage>
        <taxon>Eukaryota</taxon>
        <taxon>Viridiplantae</taxon>
        <taxon>Streptophyta</taxon>
        <taxon>Embryophyta</taxon>
        <taxon>Tracheophyta</taxon>
        <taxon>Spermatophyta</taxon>
        <taxon>Magnoliopsida</taxon>
        <taxon>eudicotyledons</taxon>
        <taxon>Gunneridae</taxon>
        <taxon>Pentapetalae</taxon>
        <taxon>rosids</taxon>
        <taxon>malvids</taxon>
        <taxon>Malvales</taxon>
        <taxon>Malvaceae</taxon>
        <taxon>Malvoideae</taxon>
        <taxon>Hibiscus</taxon>
    </lineage>
</organism>
<evidence type="ECO:0000313" key="13">
    <source>
        <dbReference type="Proteomes" id="UP001396334"/>
    </source>
</evidence>
<dbReference type="PROSITE" id="PS50158">
    <property type="entry name" value="ZF_CCHC"/>
    <property type="match status" value="1"/>
</dbReference>
<dbReference type="Pfam" id="PF00249">
    <property type="entry name" value="Myb_DNA-binding"/>
    <property type="match status" value="1"/>
</dbReference>
<dbReference type="SMART" id="SM00717">
    <property type="entry name" value="SANT"/>
    <property type="match status" value="1"/>
</dbReference>
<accession>A0ABR2S7E2</accession>
<sequence length="296" mass="33090">MEKVSGRKCSLCGRNGHNSRTCDEKRDCVKLFGVNIAAMDQNQECFGKKSFCVGNPQFDAENNDNGDVDDEYSSKGLSDFNKNKAGHKIRRGKPWTEEEHRLFLEGLRNLGRGDWKGISKNYVISRTSVQVASHAQKYFLRQQRDKKQLRRSLFDMSFQQTDSESESVKTSQSHSCIICYECPFGSPSEESDTGSSSQISNRFPRFSSDDHPIMPMIEFPILQTSNQSIRLMSPPASNTKNCDGPLDNGLPMSYRGNTLGAGPGSSSTEPEEDLLELKIAIPQPPENTTVEQSLKL</sequence>
<dbReference type="InterPro" id="IPR017930">
    <property type="entry name" value="Myb_dom"/>
</dbReference>
<gene>
    <name evidence="12" type="ORF">V6N11_011167</name>
</gene>
<dbReference type="PROSITE" id="PS51294">
    <property type="entry name" value="HTH_MYB"/>
    <property type="match status" value="1"/>
</dbReference>
<dbReference type="EMBL" id="JBBPBN010000016">
    <property type="protein sequence ID" value="KAK9021166.1"/>
    <property type="molecule type" value="Genomic_DNA"/>
</dbReference>
<dbReference type="InterPro" id="IPR017884">
    <property type="entry name" value="SANT_dom"/>
</dbReference>
<dbReference type="InterPro" id="IPR006447">
    <property type="entry name" value="Myb_dom_plants"/>
</dbReference>
<dbReference type="PANTHER" id="PTHR44191">
    <property type="entry name" value="TRANSCRIPTION FACTOR KUA1"/>
    <property type="match status" value="1"/>
</dbReference>
<dbReference type="InterPro" id="IPR009057">
    <property type="entry name" value="Homeodomain-like_sf"/>
</dbReference>
<evidence type="ECO:0000259" key="9">
    <source>
        <dbReference type="PROSITE" id="PS50158"/>
    </source>
</evidence>
<feature type="compositionally biased region" description="Polar residues" evidence="7">
    <location>
        <begin position="231"/>
        <end position="241"/>
    </location>
</feature>
<evidence type="ECO:0000259" key="11">
    <source>
        <dbReference type="PROSITE" id="PS51294"/>
    </source>
</evidence>
<dbReference type="InterPro" id="IPR052245">
    <property type="entry name" value="Plant_Stress_Dev_TF"/>
</dbReference>
<dbReference type="PROSITE" id="PS51293">
    <property type="entry name" value="SANT"/>
    <property type="match status" value="1"/>
</dbReference>
<dbReference type="Gene3D" id="1.10.10.60">
    <property type="entry name" value="Homeodomain-like"/>
    <property type="match status" value="1"/>
</dbReference>
<feature type="domain" description="SANT" evidence="10">
    <location>
        <begin position="90"/>
        <end position="143"/>
    </location>
</feature>
<comment type="subcellular location">
    <subcellularLocation>
        <location evidence="1">Nucleus</location>
    </subcellularLocation>
</comment>
<evidence type="ECO:0000256" key="7">
    <source>
        <dbReference type="SAM" id="MobiDB-lite"/>
    </source>
</evidence>
<evidence type="ECO:0000256" key="1">
    <source>
        <dbReference type="ARBA" id="ARBA00004123"/>
    </source>
</evidence>
<keyword evidence="13" id="KW-1185">Reference proteome</keyword>
<keyword evidence="2" id="KW-0805">Transcription regulation</keyword>
<proteinExistence type="predicted"/>
<keyword evidence="4" id="KW-0804">Transcription</keyword>
<dbReference type="InterPro" id="IPR001878">
    <property type="entry name" value="Znf_CCHC"/>
</dbReference>
<reference evidence="12 13" key="1">
    <citation type="journal article" date="2024" name="G3 (Bethesda)">
        <title>Genome assembly of Hibiscus sabdariffa L. provides insights into metabolisms of medicinal natural products.</title>
        <authorList>
            <person name="Kim T."/>
        </authorList>
    </citation>
    <scope>NUCLEOTIDE SEQUENCE [LARGE SCALE GENOMIC DNA]</scope>
    <source>
        <strain evidence="12">TK-2024</strain>
        <tissue evidence="12">Old leaves</tissue>
    </source>
</reference>
<evidence type="ECO:0000256" key="5">
    <source>
        <dbReference type="ARBA" id="ARBA00023242"/>
    </source>
</evidence>
<dbReference type="NCBIfam" id="TIGR01557">
    <property type="entry name" value="myb_SHAQKYF"/>
    <property type="match status" value="1"/>
</dbReference>
<dbReference type="PANTHER" id="PTHR44191:SF45">
    <property type="entry name" value="TRANSCRIPTION FACTOR MYB1R1-LIKE"/>
    <property type="match status" value="1"/>
</dbReference>
<evidence type="ECO:0000256" key="2">
    <source>
        <dbReference type="ARBA" id="ARBA00023015"/>
    </source>
</evidence>
<name>A0ABR2S7E2_9ROSI</name>
<dbReference type="PROSITE" id="PS50090">
    <property type="entry name" value="MYB_LIKE"/>
    <property type="match status" value="1"/>
</dbReference>
<feature type="domain" description="Myb-like" evidence="8">
    <location>
        <begin position="87"/>
        <end position="139"/>
    </location>
</feature>